<dbReference type="Pfam" id="PF13358">
    <property type="entry name" value="DDE_3"/>
    <property type="match status" value="1"/>
</dbReference>
<protein>
    <submittedName>
        <fullName evidence="3">Transposase</fullName>
    </submittedName>
</protein>
<accession>A0ABW4PRU3</accession>
<comment type="caution">
    <text evidence="3">The sequence shown here is derived from an EMBL/GenBank/DDBJ whole genome shotgun (WGS) entry which is preliminary data.</text>
</comment>
<name>A0ABW4PRU3_9ACTN</name>
<sequence>MGQEGLRRRLWDFSGTLNLRRATGHAPILVREPRSVLPSTAITGRRLCPGHHHPRRPGRDGRSTVVTRGRRIRPVGVRHPVHRSKAVRAWLEANADRIELHLMPGYSPELNPDEPLNADLKRHTSTPRVPAQWTTSPTRPDDSSTAASANPTSSAATSTPDTSAIRPGRQLDCSDSMSVFRVATGRVTGWPPATQEAPVPLREVFDVSTHRHRSLVGSVSCLTRPASHPGRVGNHAHRHP</sequence>
<organism evidence="3 4">
    <name type="scientific">Streptomyces desertarenae</name>
    <dbReference type="NCBI Taxonomy" id="2666184"/>
    <lineage>
        <taxon>Bacteria</taxon>
        <taxon>Bacillati</taxon>
        <taxon>Actinomycetota</taxon>
        <taxon>Actinomycetes</taxon>
        <taxon>Kitasatosporales</taxon>
        <taxon>Streptomycetaceae</taxon>
        <taxon>Streptomyces</taxon>
    </lineage>
</organism>
<dbReference type="InterPro" id="IPR036397">
    <property type="entry name" value="RNaseH_sf"/>
</dbReference>
<feature type="domain" description="Tc1-like transposase DDE" evidence="2">
    <location>
        <begin position="79"/>
        <end position="126"/>
    </location>
</feature>
<dbReference type="Proteomes" id="UP001597365">
    <property type="component" value="Unassembled WGS sequence"/>
</dbReference>
<proteinExistence type="predicted"/>
<dbReference type="InterPro" id="IPR038717">
    <property type="entry name" value="Tc1-like_DDE_dom"/>
</dbReference>
<evidence type="ECO:0000313" key="4">
    <source>
        <dbReference type="Proteomes" id="UP001597365"/>
    </source>
</evidence>
<reference evidence="4" key="1">
    <citation type="journal article" date="2019" name="Int. J. Syst. Evol. Microbiol.">
        <title>The Global Catalogue of Microorganisms (GCM) 10K type strain sequencing project: providing services to taxonomists for standard genome sequencing and annotation.</title>
        <authorList>
            <consortium name="The Broad Institute Genomics Platform"/>
            <consortium name="The Broad Institute Genome Sequencing Center for Infectious Disease"/>
            <person name="Wu L."/>
            <person name="Ma J."/>
        </authorList>
    </citation>
    <scope>NUCLEOTIDE SEQUENCE [LARGE SCALE GENOMIC DNA]</scope>
    <source>
        <strain evidence="4">CGMCC 4.7455</strain>
    </source>
</reference>
<feature type="compositionally biased region" description="Low complexity" evidence="1">
    <location>
        <begin position="134"/>
        <end position="164"/>
    </location>
</feature>
<gene>
    <name evidence="3" type="ORF">ACFSJS_21035</name>
</gene>
<evidence type="ECO:0000313" key="3">
    <source>
        <dbReference type="EMBL" id="MFD1832111.1"/>
    </source>
</evidence>
<feature type="region of interest" description="Disordered" evidence="1">
    <location>
        <begin position="46"/>
        <end position="65"/>
    </location>
</feature>
<evidence type="ECO:0000256" key="1">
    <source>
        <dbReference type="SAM" id="MobiDB-lite"/>
    </source>
</evidence>
<dbReference type="Gene3D" id="3.30.420.10">
    <property type="entry name" value="Ribonuclease H-like superfamily/Ribonuclease H"/>
    <property type="match status" value="1"/>
</dbReference>
<dbReference type="RefSeq" id="WP_380902706.1">
    <property type="nucleotide sequence ID" value="NZ_JBHUFU010000013.1"/>
</dbReference>
<feature type="region of interest" description="Disordered" evidence="1">
    <location>
        <begin position="106"/>
        <end position="171"/>
    </location>
</feature>
<evidence type="ECO:0000259" key="2">
    <source>
        <dbReference type="Pfam" id="PF13358"/>
    </source>
</evidence>
<dbReference type="EMBL" id="JBHUFU010000013">
    <property type="protein sequence ID" value="MFD1832111.1"/>
    <property type="molecule type" value="Genomic_DNA"/>
</dbReference>
<keyword evidence="4" id="KW-1185">Reference proteome</keyword>